<evidence type="ECO:0000259" key="5">
    <source>
        <dbReference type="PROSITE" id="PS50977"/>
    </source>
</evidence>
<dbReference type="InterPro" id="IPR036271">
    <property type="entry name" value="Tet_transcr_reg_TetR-rel_C_sf"/>
</dbReference>
<evidence type="ECO:0000256" key="3">
    <source>
        <dbReference type="ARBA" id="ARBA00023163"/>
    </source>
</evidence>
<evidence type="ECO:0000256" key="1">
    <source>
        <dbReference type="ARBA" id="ARBA00023015"/>
    </source>
</evidence>
<accession>A0ABW2Q2M7</accession>
<dbReference type="Pfam" id="PF00440">
    <property type="entry name" value="TetR_N"/>
    <property type="match status" value="1"/>
</dbReference>
<dbReference type="InterPro" id="IPR050109">
    <property type="entry name" value="HTH-type_TetR-like_transc_reg"/>
</dbReference>
<proteinExistence type="predicted"/>
<keyword evidence="3" id="KW-0804">Transcription</keyword>
<comment type="caution">
    <text evidence="6">The sequence shown here is derived from an EMBL/GenBank/DDBJ whole genome shotgun (WGS) entry which is preliminary data.</text>
</comment>
<feature type="DNA-binding region" description="H-T-H motif" evidence="4">
    <location>
        <begin position="24"/>
        <end position="43"/>
    </location>
</feature>
<dbReference type="InterPro" id="IPR001647">
    <property type="entry name" value="HTH_TetR"/>
</dbReference>
<feature type="domain" description="HTH tetR-type" evidence="5">
    <location>
        <begin position="1"/>
        <end position="61"/>
    </location>
</feature>
<dbReference type="PROSITE" id="PS50977">
    <property type="entry name" value="HTH_TETR_2"/>
    <property type="match status" value="1"/>
</dbReference>
<name>A0ABW2Q2M7_9MICO</name>
<dbReference type="SUPFAM" id="SSF46689">
    <property type="entry name" value="Homeodomain-like"/>
    <property type="match status" value="1"/>
</dbReference>
<dbReference type="RefSeq" id="WP_382390493.1">
    <property type="nucleotide sequence ID" value="NZ_JBHTCQ010000001.1"/>
</dbReference>
<evidence type="ECO:0000313" key="6">
    <source>
        <dbReference type="EMBL" id="MFC7403744.1"/>
    </source>
</evidence>
<sequence length="199" mass="21164">MTSRDEIVDAAMAICEEVGVEGLSMRVLGRRIGTSAMAVYRHVPNRQALLDAVVGRVLAGVPLPEHGMPWPERLRTVAHGLLDAAVAHPSVFPMALRRSYVADEAIAVMTTMYGILTDAGVPARDLPRLERMLSTALLGFAVTASSGGFWTTDPDLVSGRLVLPDGGSPAADADPDRWRAELDRNVADLVRLVEGAAAA</sequence>
<dbReference type="InterPro" id="IPR009057">
    <property type="entry name" value="Homeodomain-like_sf"/>
</dbReference>
<dbReference type="Pfam" id="PF02909">
    <property type="entry name" value="TetR_C_1"/>
    <property type="match status" value="1"/>
</dbReference>
<dbReference type="PANTHER" id="PTHR30055">
    <property type="entry name" value="HTH-TYPE TRANSCRIPTIONAL REGULATOR RUTR"/>
    <property type="match status" value="1"/>
</dbReference>
<evidence type="ECO:0000256" key="2">
    <source>
        <dbReference type="ARBA" id="ARBA00023125"/>
    </source>
</evidence>
<gene>
    <name evidence="6" type="ORF">ACFQQL_01380</name>
</gene>
<protein>
    <submittedName>
        <fullName evidence="6">TetR/AcrR family transcriptional regulator</fullName>
    </submittedName>
</protein>
<keyword evidence="7" id="KW-1185">Reference proteome</keyword>
<dbReference type="Gene3D" id="1.10.357.10">
    <property type="entry name" value="Tetracycline Repressor, domain 2"/>
    <property type="match status" value="1"/>
</dbReference>
<keyword evidence="2 4" id="KW-0238">DNA-binding</keyword>
<keyword evidence="1" id="KW-0805">Transcription regulation</keyword>
<evidence type="ECO:0000256" key="4">
    <source>
        <dbReference type="PROSITE-ProRule" id="PRU00335"/>
    </source>
</evidence>
<dbReference type="EMBL" id="JBHTCQ010000001">
    <property type="protein sequence ID" value="MFC7403744.1"/>
    <property type="molecule type" value="Genomic_DNA"/>
</dbReference>
<dbReference type="SUPFAM" id="SSF48498">
    <property type="entry name" value="Tetracyclin repressor-like, C-terminal domain"/>
    <property type="match status" value="1"/>
</dbReference>
<reference evidence="7" key="1">
    <citation type="journal article" date="2019" name="Int. J. Syst. Evol. Microbiol.">
        <title>The Global Catalogue of Microorganisms (GCM) 10K type strain sequencing project: providing services to taxonomists for standard genome sequencing and annotation.</title>
        <authorList>
            <consortium name="The Broad Institute Genomics Platform"/>
            <consortium name="The Broad Institute Genome Sequencing Center for Infectious Disease"/>
            <person name="Wu L."/>
            <person name="Ma J."/>
        </authorList>
    </citation>
    <scope>NUCLEOTIDE SEQUENCE [LARGE SCALE GENOMIC DNA]</scope>
    <source>
        <strain evidence="7">JCM 1490</strain>
    </source>
</reference>
<organism evidence="6 7">
    <name type="scientific">Georgenia alba</name>
    <dbReference type="NCBI Taxonomy" id="2233858"/>
    <lineage>
        <taxon>Bacteria</taxon>
        <taxon>Bacillati</taxon>
        <taxon>Actinomycetota</taxon>
        <taxon>Actinomycetes</taxon>
        <taxon>Micrococcales</taxon>
        <taxon>Bogoriellaceae</taxon>
        <taxon>Georgenia</taxon>
    </lineage>
</organism>
<dbReference type="Proteomes" id="UP001596455">
    <property type="component" value="Unassembled WGS sequence"/>
</dbReference>
<evidence type="ECO:0000313" key="7">
    <source>
        <dbReference type="Proteomes" id="UP001596455"/>
    </source>
</evidence>
<dbReference type="PANTHER" id="PTHR30055:SF151">
    <property type="entry name" value="TRANSCRIPTIONAL REGULATORY PROTEIN"/>
    <property type="match status" value="1"/>
</dbReference>
<dbReference type="InterPro" id="IPR004111">
    <property type="entry name" value="Repressor_TetR_C"/>
</dbReference>